<evidence type="ECO:0000259" key="1">
    <source>
        <dbReference type="PROSITE" id="PS50056"/>
    </source>
</evidence>
<dbReference type="STRING" id="933852.A0A0C3B562"/>
<dbReference type="HOGENOM" id="CLU_057546_1_3_1"/>
<dbReference type="InterPro" id="IPR000387">
    <property type="entry name" value="Tyr_Pase_dom"/>
</dbReference>
<organism evidence="2 3">
    <name type="scientific">Serendipita vermifera MAFF 305830</name>
    <dbReference type="NCBI Taxonomy" id="933852"/>
    <lineage>
        <taxon>Eukaryota</taxon>
        <taxon>Fungi</taxon>
        <taxon>Dikarya</taxon>
        <taxon>Basidiomycota</taxon>
        <taxon>Agaricomycotina</taxon>
        <taxon>Agaricomycetes</taxon>
        <taxon>Sebacinales</taxon>
        <taxon>Serendipitaceae</taxon>
        <taxon>Serendipita</taxon>
    </lineage>
</organism>
<dbReference type="Pfam" id="PF13350">
    <property type="entry name" value="Y_phosphatase3"/>
    <property type="match status" value="1"/>
</dbReference>
<evidence type="ECO:0000313" key="3">
    <source>
        <dbReference type="Proteomes" id="UP000054097"/>
    </source>
</evidence>
<dbReference type="Gene3D" id="3.90.190.10">
    <property type="entry name" value="Protein tyrosine phosphatase superfamily"/>
    <property type="match status" value="1"/>
</dbReference>
<dbReference type="InterPro" id="IPR016130">
    <property type="entry name" value="Tyr_Pase_AS"/>
</dbReference>
<dbReference type="PANTHER" id="PTHR31126:SF1">
    <property type="entry name" value="TYROSINE SPECIFIC PROTEIN PHOSPHATASES DOMAIN-CONTAINING PROTEIN"/>
    <property type="match status" value="1"/>
</dbReference>
<dbReference type="GO" id="GO:0004721">
    <property type="term" value="F:phosphoprotein phosphatase activity"/>
    <property type="evidence" value="ECO:0007669"/>
    <property type="project" value="InterPro"/>
</dbReference>
<accession>A0A0C3B562</accession>
<dbReference type="InterPro" id="IPR029021">
    <property type="entry name" value="Prot-tyrosine_phosphatase-like"/>
</dbReference>
<dbReference type="PANTHER" id="PTHR31126">
    <property type="entry name" value="TYROSINE-PROTEIN PHOSPHATASE"/>
    <property type="match status" value="1"/>
</dbReference>
<keyword evidence="3" id="KW-1185">Reference proteome</keyword>
<dbReference type="Proteomes" id="UP000054097">
    <property type="component" value="Unassembled WGS sequence"/>
</dbReference>
<evidence type="ECO:0000313" key="2">
    <source>
        <dbReference type="EMBL" id="KIM31960.1"/>
    </source>
</evidence>
<dbReference type="SUPFAM" id="SSF52799">
    <property type="entry name" value="(Phosphotyrosine protein) phosphatases II"/>
    <property type="match status" value="1"/>
</dbReference>
<feature type="domain" description="Tyrosine specific protein phosphatases" evidence="1">
    <location>
        <begin position="138"/>
        <end position="190"/>
    </location>
</feature>
<dbReference type="AlphaFoldDB" id="A0A0C3B562"/>
<dbReference type="OrthoDB" id="449382at2759"/>
<protein>
    <recommendedName>
        <fullName evidence="1">Tyrosine specific protein phosphatases domain-containing protein</fullName>
    </recommendedName>
</protein>
<sequence length="281" mass="31384">MNPLDQSFLIPLDPNTLSKNLGSPPFIAIDGAANVRDMGNLQASARPTRTGRSKTRSKRVLRSAQLSHLRPAGREALQALNLKAVFDFRSKSEIELYGAPLASLPGTQVYHVPVIPDEYLDPKEIERREKEYEQVGDEALLNEYKSFLEHGGTSFGTVFKYMRDHPNDLILVHCAIGKDRTGLFIALLLMLVGVPDEAICHDYALSRVGLEPIRNLILGYMKETPPVCCAMMGSKHSTMQKTLSIIRHRYGGVEGYLSRKCNMSSPEDWDIIRRSFLVPAS</sequence>
<dbReference type="InterPro" id="IPR026893">
    <property type="entry name" value="Tyr/Ser_Pase_IphP-type"/>
</dbReference>
<reference evidence="2 3" key="1">
    <citation type="submission" date="2014-04" db="EMBL/GenBank/DDBJ databases">
        <authorList>
            <consortium name="DOE Joint Genome Institute"/>
            <person name="Kuo A."/>
            <person name="Zuccaro A."/>
            <person name="Kohler A."/>
            <person name="Nagy L.G."/>
            <person name="Floudas D."/>
            <person name="Copeland A."/>
            <person name="Barry K.W."/>
            <person name="Cichocki N."/>
            <person name="Veneault-Fourrey C."/>
            <person name="LaButti K."/>
            <person name="Lindquist E.A."/>
            <person name="Lipzen A."/>
            <person name="Lundell T."/>
            <person name="Morin E."/>
            <person name="Murat C."/>
            <person name="Sun H."/>
            <person name="Tunlid A."/>
            <person name="Henrissat B."/>
            <person name="Grigoriev I.V."/>
            <person name="Hibbett D.S."/>
            <person name="Martin F."/>
            <person name="Nordberg H.P."/>
            <person name="Cantor M.N."/>
            <person name="Hua S.X."/>
        </authorList>
    </citation>
    <scope>NUCLEOTIDE SEQUENCE [LARGE SCALE GENOMIC DNA]</scope>
    <source>
        <strain evidence="2 3">MAFF 305830</strain>
    </source>
</reference>
<proteinExistence type="predicted"/>
<name>A0A0C3B562_SERVB</name>
<dbReference type="EMBL" id="KN824281">
    <property type="protein sequence ID" value="KIM31960.1"/>
    <property type="molecule type" value="Genomic_DNA"/>
</dbReference>
<dbReference type="PROSITE" id="PS50056">
    <property type="entry name" value="TYR_PHOSPHATASE_2"/>
    <property type="match status" value="1"/>
</dbReference>
<dbReference type="PROSITE" id="PS00383">
    <property type="entry name" value="TYR_PHOSPHATASE_1"/>
    <property type="match status" value="1"/>
</dbReference>
<gene>
    <name evidence="2" type="ORF">M408DRAFT_63966</name>
</gene>
<reference evidence="3" key="2">
    <citation type="submission" date="2015-01" db="EMBL/GenBank/DDBJ databases">
        <title>Evolutionary Origins and Diversification of the Mycorrhizal Mutualists.</title>
        <authorList>
            <consortium name="DOE Joint Genome Institute"/>
            <consortium name="Mycorrhizal Genomics Consortium"/>
            <person name="Kohler A."/>
            <person name="Kuo A."/>
            <person name="Nagy L.G."/>
            <person name="Floudas D."/>
            <person name="Copeland A."/>
            <person name="Barry K.W."/>
            <person name="Cichocki N."/>
            <person name="Veneault-Fourrey C."/>
            <person name="LaButti K."/>
            <person name="Lindquist E.A."/>
            <person name="Lipzen A."/>
            <person name="Lundell T."/>
            <person name="Morin E."/>
            <person name="Murat C."/>
            <person name="Riley R."/>
            <person name="Ohm R."/>
            <person name="Sun H."/>
            <person name="Tunlid A."/>
            <person name="Henrissat B."/>
            <person name="Grigoriev I.V."/>
            <person name="Hibbett D.S."/>
            <person name="Martin F."/>
        </authorList>
    </citation>
    <scope>NUCLEOTIDE SEQUENCE [LARGE SCALE GENOMIC DNA]</scope>
    <source>
        <strain evidence="3">MAFF 305830</strain>
    </source>
</reference>